<keyword evidence="12 15" id="KW-0472">Membrane</keyword>
<comment type="subcellular location">
    <subcellularLocation>
        <location evidence="3">Endoplasmic reticulum membrane</location>
    </subcellularLocation>
    <subcellularLocation>
        <location evidence="2">Microsome membrane</location>
    </subcellularLocation>
</comment>
<dbReference type="GO" id="GO:0016712">
    <property type="term" value="F:oxidoreductase activity, acting on paired donors, with incorporation or reduction of molecular oxygen, reduced flavin or flavoprotein as one donor, and incorporation of one atom of oxygen"/>
    <property type="evidence" value="ECO:0007669"/>
    <property type="project" value="TreeGrafter"/>
</dbReference>
<keyword evidence="10 13" id="KW-0408">Iron</keyword>
<dbReference type="Proteomes" id="UP000515145">
    <property type="component" value="Chromosome 24"/>
</dbReference>
<dbReference type="Gene3D" id="1.10.630.10">
    <property type="entry name" value="Cytochrome P450"/>
    <property type="match status" value="1"/>
</dbReference>
<evidence type="ECO:0000256" key="6">
    <source>
        <dbReference type="ARBA" id="ARBA00022723"/>
    </source>
</evidence>
<keyword evidence="6 13" id="KW-0479">Metal-binding</keyword>
<dbReference type="InterPro" id="IPR017972">
    <property type="entry name" value="Cyt_P450_CS"/>
</dbReference>
<keyword evidence="8" id="KW-0492">Microsome</keyword>
<dbReference type="RefSeq" id="XP_028252413.1">
    <property type="nucleotide sequence ID" value="XM_028396612.1"/>
</dbReference>
<evidence type="ECO:0000256" key="10">
    <source>
        <dbReference type="ARBA" id="ARBA00023004"/>
    </source>
</evidence>
<dbReference type="GO" id="GO:0006805">
    <property type="term" value="P:xenobiotic metabolic process"/>
    <property type="evidence" value="ECO:0007669"/>
    <property type="project" value="TreeGrafter"/>
</dbReference>
<dbReference type="GO" id="GO:0005506">
    <property type="term" value="F:iron ion binding"/>
    <property type="evidence" value="ECO:0007669"/>
    <property type="project" value="InterPro"/>
</dbReference>
<dbReference type="InterPro" id="IPR002401">
    <property type="entry name" value="Cyt_P450_E_grp-I"/>
</dbReference>
<evidence type="ECO:0000256" key="7">
    <source>
        <dbReference type="ARBA" id="ARBA00022824"/>
    </source>
</evidence>
<evidence type="ECO:0000256" key="9">
    <source>
        <dbReference type="ARBA" id="ARBA00023002"/>
    </source>
</evidence>
<dbReference type="InterPro" id="IPR050182">
    <property type="entry name" value="Cytochrome_P450_fam2"/>
</dbReference>
<dbReference type="GO" id="GO:0020037">
    <property type="term" value="F:heme binding"/>
    <property type="evidence" value="ECO:0007669"/>
    <property type="project" value="InterPro"/>
</dbReference>
<evidence type="ECO:0000313" key="16">
    <source>
        <dbReference type="Proteomes" id="UP000515145"/>
    </source>
</evidence>
<dbReference type="InterPro" id="IPR036396">
    <property type="entry name" value="Cyt_P450_sf"/>
</dbReference>
<dbReference type="GO" id="GO:0005789">
    <property type="term" value="C:endoplasmic reticulum membrane"/>
    <property type="evidence" value="ECO:0007669"/>
    <property type="project" value="UniProtKB-SubCell"/>
</dbReference>
<dbReference type="PRINTS" id="PR00385">
    <property type="entry name" value="P450"/>
</dbReference>
<accession>A0A6P7HEE1</accession>
<comment type="similarity">
    <text evidence="4 14">Belongs to the cytochrome P450 family.</text>
</comment>
<dbReference type="FunFam" id="1.10.630.10:FF:000010">
    <property type="entry name" value="cytochrome P450 2W1 isoform X2"/>
    <property type="match status" value="1"/>
</dbReference>
<dbReference type="AlphaFoldDB" id="A0A6P7HEE1"/>
<evidence type="ECO:0000256" key="4">
    <source>
        <dbReference type="ARBA" id="ARBA00010617"/>
    </source>
</evidence>
<dbReference type="PROSITE" id="PS00086">
    <property type="entry name" value="CYTOCHROME_P450"/>
    <property type="match status" value="1"/>
</dbReference>
<evidence type="ECO:0000313" key="17">
    <source>
        <dbReference type="RefSeq" id="XP_028252413.1"/>
    </source>
</evidence>
<comment type="cofactor">
    <cofactor evidence="1 13">
        <name>heme</name>
        <dbReference type="ChEBI" id="CHEBI:30413"/>
    </cofactor>
</comment>
<evidence type="ECO:0000256" key="1">
    <source>
        <dbReference type="ARBA" id="ARBA00001971"/>
    </source>
</evidence>
<keyword evidence="15" id="KW-0812">Transmembrane</keyword>
<evidence type="ECO:0000256" key="13">
    <source>
        <dbReference type="PIRSR" id="PIRSR602401-1"/>
    </source>
</evidence>
<keyword evidence="16" id="KW-1185">Reference proteome</keyword>
<sequence length="504" mass="57412">MGLVNVFLQSFSSVSFLGTLAVLLLIYLLLTFKFSTDGRKEPPGPTPLPLLGNLLQLDLQRPYNTLVEFSKKYGSVFTVYFGPKKVVVLAGYKTVKEALVTRDEDFGERDPMQIMHEFSQGHGIIWSNGDSWREMRHFALTNLRNFGMGKRACEDKIIDESQHLVELLNTFAGKPFDTTKPLNYAAFNVICSMVYGSRIEYDDPELTSMVHRGIRNNHLVGSISVQVYNLFPWFCQWIANRKEFHKLVFANKKQNLAFFSHLKETLNPQMSRGLVDAFLVCQQNHEESGITKNHFNTNNLLITVMNLFSAGTDTTATTLRWGLLFMAKYPKIQDQVQEELMSVIGDRQVRVADRKTLPFTDAVIHETQRLASIAPIAAPHRTTRDITFQGHFIKKGTTVYPLLTSVLHDASEWEKPHTFHPAHFLDKDNKFVKRDAFMPFSAGQRICLGESLARMELFIFFSTLLQHFRFTPAPGVTEEELDLTPCMGITLVPSPHKLCAVHRM</sequence>
<evidence type="ECO:0000256" key="3">
    <source>
        <dbReference type="ARBA" id="ARBA00004586"/>
    </source>
</evidence>
<evidence type="ECO:0000256" key="14">
    <source>
        <dbReference type="RuleBase" id="RU000461"/>
    </source>
</evidence>
<dbReference type="GO" id="GO:0046222">
    <property type="term" value="P:aflatoxin metabolic process"/>
    <property type="evidence" value="ECO:0007669"/>
    <property type="project" value="UniProtKB-ARBA"/>
</dbReference>
<dbReference type="SUPFAM" id="SSF48264">
    <property type="entry name" value="Cytochrome P450"/>
    <property type="match status" value="1"/>
</dbReference>
<feature type="binding site" description="axial binding residue" evidence="13">
    <location>
        <position position="447"/>
    </location>
    <ligand>
        <name>heme</name>
        <dbReference type="ChEBI" id="CHEBI:30413"/>
    </ligand>
    <ligandPart>
        <name>Fe</name>
        <dbReference type="ChEBI" id="CHEBI:18248"/>
    </ligandPart>
</feature>
<evidence type="ECO:0000256" key="12">
    <source>
        <dbReference type="ARBA" id="ARBA00023136"/>
    </source>
</evidence>
<name>A0A6P7HEE1_9TELE</name>
<evidence type="ECO:0000256" key="2">
    <source>
        <dbReference type="ARBA" id="ARBA00004524"/>
    </source>
</evidence>
<protein>
    <submittedName>
        <fullName evidence="17">Cytochrome P450 2K1-like</fullName>
    </submittedName>
</protein>
<dbReference type="PANTHER" id="PTHR24300">
    <property type="entry name" value="CYTOCHROME P450 508A4-RELATED"/>
    <property type="match status" value="1"/>
</dbReference>
<evidence type="ECO:0000256" key="5">
    <source>
        <dbReference type="ARBA" id="ARBA00022617"/>
    </source>
</evidence>
<proteinExistence type="inferred from homology"/>
<evidence type="ECO:0000256" key="15">
    <source>
        <dbReference type="SAM" id="Phobius"/>
    </source>
</evidence>
<keyword evidence="7" id="KW-0256">Endoplasmic reticulum</keyword>
<dbReference type="GeneID" id="114428311"/>
<dbReference type="Pfam" id="PF00067">
    <property type="entry name" value="p450"/>
    <property type="match status" value="1"/>
</dbReference>
<keyword evidence="5 13" id="KW-0349">Heme</keyword>
<feature type="transmembrane region" description="Helical" evidence="15">
    <location>
        <begin position="6"/>
        <end position="30"/>
    </location>
</feature>
<dbReference type="OrthoDB" id="2789670at2759"/>
<evidence type="ECO:0000256" key="8">
    <source>
        <dbReference type="ARBA" id="ARBA00022848"/>
    </source>
</evidence>
<evidence type="ECO:0000256" key="11">
    <source>
        <dbReference type="ARBA" id="ARBA00023033"/>
    </source>
</evidence>
<dbReference type="PRINTS" id="PR00463">
    <property type="entry name" value="EP450I"/>
</dbReference>
<organism evidence="16 17">
    <name type="scientific">Parambassis ranga</name>
    <name type="common">Indian glassy fish</name>
    <dbReference type="NCBI Taxonomy" id="210632"/>
    <lineage>
        <taxon>Eukaryota</taxon>
        <taxon>Metazoa</taxon>
        <taxon>Chordata</taxon>
        <taxon>Craniata</taxon>
        <taxon>Vertebrata</taxon>
        <taxon>Euteleostomi</taxon>
        <taxon>Actinopterygii</taxon>
        <taxon>Neopterygii</taxon>
        <taxon>Teleostei</taxon>
        <taxon>Neoteleostei</taxon>
        <taxon>Acanthomorphata</taxon>
        <taxon>Ovalentaria</taxon>
        <taxon>Ambassidae</taxon>
        <taxon>Parambassis</taxon>
    </lineage>
</organism>
<dbReference type="PANTHER" id="PTHR24300:SF319">
    <property type="entry name" value="CYTOCHROME P450, FAMILY 2, SUBFAMILY AC, POLYPEPTIDE 1"/>
    <property type="match status" value="1"/>
</dbReference>
<dbReference type="InterPro" id="IPR001128">
    <property type="entry name" value="Cyt_P450"/>
</dbReference>
<dbReference type="GO" id="GO:0006082">
    <property type="term" value="P:organic acid metabolic process"/>
    <property type="evidence" value="ECO:0007669"/>
    <property type="project" value="TreeGrafter"/>
</dbReference>
<dbReference type="InParanoid" id="A0A6P7HEE1"/>
<gene>
    <name evidence="17" type="primary">LOC114428311</name>
</gene>
<reference evidence="17" key="1">
    <citation type="submission" date="2025-08" db="UniProtKB">
        <authorList>
            <consortium name="RefSeq"/>
        </authorList>
    </citation>
    <scope>IDENTIFICATION</scope>
</reference>
<keyword evidence="9 14" id="KW-0560">Oxidoreductase</keyword>
<keyword evidence="11 14" id="KW-0503">Monooxygenase</keyword>
<keyword evidence="15" id="KW-1133">Transmembrane helix</keyword>